<dbReference type="EMBL" id="CM029038">
    <property type="protein sequence ID" value="KAG2650254.1"/>
    <property type="molecule type" value="Genomic_DNA"/>
</dbReference>
<comment type="caution">
    <text evidence="1">The sequence shown here is derived from an EMBL/GenBank/DDBJ whole genome shotgun (WGS) entry which is preliminary data.</text>
</comment>
<dbReference type="Proteomes" id="UP000823388">
    <property type="component" value="Chromosome 1N"/>
</dbReference>
<dbReference type="AlphaFoldDB" id="A0A8T0WYS1"/>
<protein>
    <recommendedName>
        <fullName evidence="3">Reverse transcriptase zinc-binding domain-containing protein</fullName>
    </recommendedName>
</protein>
<evidence type="ECO:0000313" key="1">
    <source>
        <dbReference type="EMBL" id="KAG2650254.1"/>
    </source>
</evidence>
<gene>
    <name evidence="1" type="ORF">PVAP13_1NG224419</name>
</gene>
<reference evidence="1" key="1">
    <citation type="submission" date="2020-05" db="EMBL/GenBank/DDBJ databases">
        <title>WGS assembly of Panicum virgatum.</title>
        <authorList>
            <person name="Lovell J.T."/>
            <person name="Jenkins J."/>
            <person name="Shu S."/>
            <person name="Juenger T.E."/>
            <person name="Schmutz J."/>
        </authorList>
    </citation>
    <scope>NUCLEOTIDE SEQUENCE</scope>
    <source>
        <strain evidence="1">AP13</strain>
    </source>
</reference>
<keyword evidence="2" id="KW-1185">Reference proteome</keyword>
<proteinExistence type="predicted"/>
<evidence type="ECO:0008006" key="3">
    <source>
        <dbReference type="Google" id="ProtNLM"/>
    </source>
</evidence>
<name>A0A8T0WYS1_PANVG</name>
<accession>A0A8T0WYS1</accession>
<evidence type="ECO:0000313" key="2">
    <source>
        <dbReference type="Proteomes" id="UP000823388"/>
    </source>
</evidence>
<organism evidence="1 2">
    <name type="scientific">Panicum virgatum</name>
    <name type="common">Blackwell switchgrass</name>
    <dbReference type="NCBI Taxonomy" id="38727"/>
    <lineage>
        <taxon>Eukaryota</taxon>
        <taxon>Viridiplantae</taxon>
        <taxon>Streptophyta</taxon>
        <taxon>Embryophyta</taxon>
        <taxon>Tracheophyta</taxon>
        <taxon>Spermatophyta</taxon>
        <taxon>Magnoliopsida</taxon>
        <taxon>Liliopsida</taxon>
        <taxon>Poales</taxon>
        <taxon>Poaceae</taxon>
        <taxon>PACMAD clade</taxon>
        <taxon>Panicoideae</taxon>
        <taxon>Panicodae</taxon>
        <taxon>Paniceae</taxon>
        <taxon>Panicinae</taxon>
        <taxon>Panicum</taxon>
        <taxon>Panicum sect. Hiantes</taxon>
    </lineage>
</organism>
<sequence length="193" mass="22930">MKKCWDTIKHDVYKLCQDFFDCAVDLTPINTSFITLVPKVSSLEQVNDYRPIYLLNSIIKIITKILADRLQLVILELIHLNQRHTTEEDIEHLFFSCPFATNCWLRLNIAWNLDLDLHQRVSQARNNFQHGFFMEVFLIGPWELWKVRNAVIFDNAQPMVHLWSVKFREQLLLHLFRFNNVIKDSVVSWLSSL</sequence>